<keyword evidence="3" id="KW-1185">Reference proteome</keyword>
<reference evidence="2 3" key="1">
    <citation type="submission" date="2022-01" db="EMBL/GenBank/DDBJ databases">
        <title>Desulfofustis limnae sp. nov., a novel mesophilic sulfate-reducing bacterium isolated from marsh soil.</title>
        <authorList>
            <person name="Watanabe M."/>
            <person name="Takahashi A."/>
            <person name="Kojima H."/>
            <person name="Fukui M."/>
        </authorList>
    </citation>
    <scope>NUCLEOTIDE SEQUENCE [LARGE SCALE GENOMIC DNA]</scope>
    <source>
        <strain evidence="2 3">PPLL</strain>
    </source>
</reference>
<evidence type="ECO:0000313" key="3">
    <source>
        <dbReference type="Proteomes" id="UP000830055"/>
    </source>
</evidence>
<dbReference type="Gene3D" id="1.20.58.220">
    <property type="entry name" value="Phosphate transport system protein phou homolog 2, domain 2"/>
    <property type="match status" value="1"/>
</dbReference>
<gene>
    <name evidence="2" type="ORF">DPPLL_21720</name>
</gene>
<dbReference type="Proteomes" id="UP000830055">
    <property type="component" value="Chromosome"/>
</dbReference>
<organism evidence="2 3">
    <name type="scientific">Desulfofustis limnaeus</name>
    <dbReference type="NCBI Taxonomy" id="2740163"/>
    <lineage>
        <taxon>Bacteria</taxon>
        <taxon>Pseudomonadati</taxon>
        <taxon>Thermodesulfobacteriota</taxon>
        <taxon>Desulfobulbia</taxon>
        <taxon>Desulfobulbales</taxon>
        <taxon>Desulfocapsaceae</taxon>
        <taxon>Desulfofustis</taxon>
    </lineage>
</organism>
<accession>A0ABN6M9L3</accession>
<dbReference type="EMBL" id="AP025516">
    <property type="protein sequence ID" value="BDD87807.1"/>
    <property type="molecule type" value="Genomic_DNA"/>
</dbReference>
<sequence length="228" mass="26258">MDIKSTTPFAGLFRTSPFKPVQQHMRLVFSCICYIPPLLDALYRKDYEQVKEFADEIIKLESEADEIKQAFRLTMPNTLLLPVDRKDLLNLISDQDSIADLAEDIAKVLLYRDMEVPDPLKGVLDELLEGTMEISVAAKDLIEQLDELLQVGFRGREQEKVSQMISGVRRSEHNIDTIIHRIKRTLFEHEQRLDPISVIFWYQLIDLLGGISDQAENVADRLLLFLSK</sequence>
<evidence type="ECO:0000313" key="2">
    <source>
        <dbReference type="EMBL" id="BDD87807.1"/>
    </source>
</evidence>
<proteinExistence type="inferred from homology"/>
<name>A0ABN6M9L3_9BACT</name>
<dbReference type="PANTHER" id="PTHR36536:SF3">
    <property type="entry name" value="UPF0111 PROTEIN HI_1603"/>
    <property type="match status" value="1"/>
</dbReference>
<dbReference type="RefSeq" id="WP_284151219.1">
    <property type="nucleotide sequence ID" value="NZ_AP025516.1"/>
</dbReference>
<dbReference type="InterPro" id="IPR038078">
    <property type="entry name" value="PhoU-like_sf"/>
</dbReference>
<dbReference type="Pfam" id="PF01865">
    <property type="entry name" value="PhoU_div"/>
    <property type="match status" value="1"/>
</dbReference>
<protein>
    <submittedName>
        <fullName evidence="2">Phosphate transport regulator</fullName>
    </submittedName>
</protein>
<dbReference type="NCBIfam" id="TIGR00153">
    <property type="entry name" value="TIGR00153 family protein"/>
    <property type="match status" value="1"/>
</dbReference>
<dbReference type="InterPro" id="IPR018445">
    <property type="entry name" value="Put_Phosphate_transp_reg"/>
</dbReference>
<comment type="similarity">
    <text evidence="1">Belongs to the UPF0111 family.</text>
</comment>
<dbReference type="InterPro" id="IPR002727">
    <property type="entry name" value="DUF47"/>
</dbReference>
<dbReference type="SUPFAM" id="SSF109755">
    <property type="entry name" value="PhoU-like"/>
    <property type="match status" value="1"/>
</dbReference>
<dbReference type="PANTHER" id="PTHR36536">
    <property type="entry name" value="UPF0111 PROTEIN HI_1603"/>
    <property type="match status" value="1"/>
</dbReference>
<evidence type="ECO:0000256" key="1">
    <source>
        <dbReference type="ARBA" id="ARBA00008591"/>
    </source>
</evidence>